<dbReference type="RefSeq" id="WP_011825452.1">
    <property type="nucleotide sequence ID" value="NC_008820.1"/>
</dbReference>
<keyword evidence="8 14" id="KW-0378">Hydrolase</keyword>
<keyword evidence="5 14" id="KW-0812">Transmembrane</keyword>
<feature type="transmembrane region" description="Helical" evidence="14">
    <location>
        <begin position="80"/>
        <end position="97"/>
    </location>
</feature>
<feature type="transmembrane region" description="Helical" evidence="14">
    <location>
        <begin position="48"/>
        <end position="68"/>
    </location>
</feature>
<reference evidence="18 19" key="1">
    <citation type="journal article" date="2007" name="PLoS Genet.">
        <title>Patterns and implications of gene gain and loss in the evolution of Prochlorococcus.</title>
        <authorList>
            <person name="Kettler G.C."/>
            <person name="Martiny A.C."/>
            <person name="Huang K."/>
            <person name="Zucker J."/>
            <person name="Coleman M.L."/>
            <person name="Rodrigue S."/>
            <person name="Chen F."/>
            <person name="Lapidus A."/>
            <person name="Ferriera S."/>
            <person name="Johnson J."/>
            <person name="Steglich C."/>
            <person name="Church G.M."/>
            <person name="Richardson P."/>
            <person name="Chisholm S.W."/>
        </authorList>
    </citation>
    <scope>NUCLEOTIDE SEQUENCE [LARGE SCALE GENOMIC DNA]</scope>
    <source>
        <strain evidence="18 19">MIT 9303</strain>
    </source>
</reference>
<evidence type="ECO:0000256" key="2">
    <source>
        <dbReference type="ARBA" id="ARBA00007931"/>
    </source>
</evidence>
<dbReference type="EMBL" id="CP000554">
    <property type="protein sequence ID" value="ABM77538.1"/>
    <property type="molecule type" value="Genomic_DNA"/>
</dbReference>
<feature type="binding site" evidence="16">
    <location>
        <position position="67"/>
    </location>
    <ligand>
        <name>Zn(2+)</name>
        <dbReference type="ChEBI" id="CHEBI:29105"/>
        <note>catalytic</note>
    </ligand>
</feature>
<dbReference type="InterPro" id="IPR016483">
    <property type="entry name" value="UCP006404_Pept_M50_CBS"/>
</dbReference>
<evidence type="ECO:0000256" key="13">
    <source>
        <dbReference type="ARBA" id="ARBA00023136"/>
    </source>
</evidence>
<dbReference type="CDD" id="cd06164">
    <property type="entry name" value="S2P-M50_SpoIVFB_CBS"/>
    <property type="match status" value="1"/>
</dbReference>
<keyword evidence="10 14" id="KW-1133">Transmembrane helix</keyword>
<evidence type="ECO:0000256" key="7">
    <source>
        <dbReference type="ARBA" id="ARBA00022737"/>
    </source>
</evidence>
<dbReference type="PANTHER" id="PTHR39188">
    <property type="entry name" value="MEMBRANE-ASSOCIATED ZINC METALLOPROTEASE M50B"/>
    <property type="match status" value="1"/>
</dbReference>
<evidence type="ECO:0000256" key="11">
    <source>
        <dbReference type="ARBA" id="ARBA00023049"/>
    </source>
</evidence>
<feature type="transmembrane region" description="Helical" evidence="14">
    <location>
        <begin position="205"/>
        <end position="227"/>
    </location>
</feature>
<comment type="similarity">
    <text evidence="2 14">Belongs to the peptidase M50B family.</text>
</comment>
<evidence type="ECO:0000256" key="15">
    <source>
        <dbReference type="PIRSR" id="PIRSR006404-1"/>
    </source>
</evidence>
<evidence type="ECO:0000256" key="16">
    <source>
        <dbReference type="PIRSR" id="PIRSR006404-2"/>
    </source>
</evidence>
<dbReference type="HOGENOM" id="CLU_037123_1_2_3"/>
<evidence type="ECO:0000256" key="3">
    <source>
        <dbReference type="ARBA" id="ARBA00022475"/>
    </source>
</evidence>
<keyword evidence="12" id="KW-0129">CBS domain</keyword>
<keyword evidence="4 14" id="KW-0645">Protease</keyword>
<dbReference type="Pfam" id="PF02163">
    <property type="entry name" value="Peptidase_M50"/>
    <property type="match status" value="2"/>
</dbReference>
<evidence type="ECO:0000256" key="4">
    <source>
        <dbReference type="ARBA" id="ARBA00022670"/>
    </source>
</evidence>
<dbReference type="GO" id="GO:0008237">
    <property type="term" value="F:metallopeptidase activity"/>
    <property type="evidence" value="ECO:0007669"/>
    <property type="project" value="UniProtKB-UniRule"/>
</dbReference>
<evidence type="ECO:0000313" key="19">
    <source>
        <dbReference type="Proteomes" id="UP000002274"/>
    </source>
</evidence>
<name>A2C7S8_PROM3</name>
<evidence type="ECO:0000256" key="14">
    <source>
        <dbReference type="PIRNR" id="PIRNR006404"/>
    </source>
</evidence>
<evidence type="ECO:0000256" key="6">
    <source>
        <dbReference type="ARBA" id="ARBA00022723"/>
    </source>
</evidence>
<dbReference type="GO" id="GO:0006508">
    <property type="term" value="P:proteolysis"/>
    <property type="evidence" value="ECO:0007669"/>
    <property type="project" value="UniProtKB-KW"/>
</dbReference>
<keyword evidence="3 14" id="KW-1003">Cell membrane</keyword>
<organism evidence="18 19">
    <name type="scientific">Prochlorococcus marinus (strain MIT 9303)</name>
    <dbReference type="NCBI Taxonomy" id="59922"/>
    <lineage>
        <taxon>Bacteria</taxon>
        <taxon>Bacillati</taxon>
        <taxon>Cyanobacteriota</taxon>
        <taxon>Cyanophyceae</taxon>
        <taxon>Synechococcales</taxon>
        <taxon>Prochlorococcaceae</taxon>
        <taxon>Prochlorococcus</taxon>
    </lineage>
</organism>
<dbReference type="GO" id="GO:0005886">
    <property type="term" value="C:plasma membrane"/>
    <property type="evidence" value="ECO:0007669"/>
    <property type="project" value="UniProtKB-SubCell"/>
</dbReference>
<dbReference type="KEGG" id="pmf:P9303_07871"/>
<gene>
    <name evidence="18" type="ordered locus">P9303_07871</name>
</gene>
<dbReference type="PIRSF" id="PIRSF006404">
    <property type="entry name" value="UCP006404_Pept_M50_CBS"/>
    <property type="match status" value="1"/>
</dbReference>
<keyword evidence="13 14" id="KW-0472">Membrane</keyword>
<proteinExistence type="inferred from homology"/>
<comment type="subcellular location">
    <subcellularLocation>
        <location evidence="1 14">Cell membrane</location>
        <topology evidence="1 14">Multi-pass membrane protein</topology>
    </subcellularLocation>
</comment>
<evidence type="ECO:0000259" key="17">
    <source>
        <dbReference type="Pfam" id="PF02163"/>
    </source>
</evidence>
<dbReference type="InterPro" id="IPR046342">
    <property type="entry name" value="CBS_dom_sf"/>
</dbReference>
<accession>A2C7S8</accession>
<feature type="binding site" evidence="16">
    <location>
        <position position="71"/>
    </location>
    <ligand>
        <name>Zn(2+)</name>
        <dbReference type="ChEBI" id="CHEBI:29105"/>
        <note>catalytic</note>
    </ligand>
</feature>
<feature type="domain" description="Peptidase M50" evidence="17">
    <location>
        <begin position="56"/>
        <end position="130"/>
    </location>
</feature>
<feature type="transmembrane region" description="Helical" evidence="14">
    <location>
        <begin position="109"/>
        <end position="131"/>
    </location>
</feature>
<evidence type="ECO:0000256" key="1">
    <source>
        <dbReference type="ARBA" id="ARBA00004651"/>
    </source>
</evidence>
<protein>
    <recommendedName>
        <fullName evidence="14">Zinc metalloprotease</fullName>
    </recommendedName>
</protein>
<dbReference type="PANTHER" id="PTHR39188:SF3">
    <property type="entry name" value="STAGE IV SPORULATION PROTEIN FB"/>
    <property type="match status" value="1"/>
</dbReference>
<dbReference type="BioCyc" id="PMAR59922:G1G80-713-MONOMER"/>
<evidence type="ECO:0000256" key="9">
    <source>
        <dbReference type="ARBA" id="ARBA00022833"/>
    </source>
</evidence>
<evidence type="ECO:0000313" key="18">
    <source>
        <dbReference type="EMBL" id="ABM77538.1"/>
    </source>
</evidence>
<sequence>MGEGWELMKIRGIPLRVHPSWFVILLLFTWISQNQVSAAAESSLPAWISWGLGLITALLLFLSVLLHELGHSLVALREGVKVRSITLFFLGGVASVERECSTPMASLRVAAAGPLVSLVLAVALLTGGVYAADHVNPLLANLVGQLGGLNLLLALFNLLPGLPLDGGLILKALVWQWTGSQRKGVQVATATGRALSLSAMVLGGWLLFFKGGGIGGLWLLMLGWFGLGASRSQTQLLALQKVLRELNVGLAAGRNFRVLEDDQSLRRLSQLRLSGSEEQSPPAWVLVCRSGRWVGYMTDQPLKELPVQQWDRQCLADHMKPISELPSIGEKAPLWQAVLALEQAEEGRLLVFNVAGLPCGTLDRIDLSEAVLKRLGVRLPAQFLEAARRQNTYPLGMALPKVVESMISGGLVEQPEASSSTS</sequence>
<dbReference type="GO" id="GO:0046872">
    <property type="term" value="F:metal ion binding"/>
    <property type="evidence" value="ECO:0007669"/>
    <property type="project" value="UniProtKB-UniRule"/>
</dbReference>
<comment type="cofactor">
    <cofactor evidence="14 16">
        <name>Zn(2+)</name>
        <dbReference type="ChEBI" id="CHEBI:29105"/>
    </cofactor>
    <text evidence="14 16">Binds 1 zinc ion per subunit.</text>
</comment>
<keyword evidence="7" id="KW-0677">Repeat</keyword>
<feature type="active site" evidence="15">
    <location>
        <position position="68"/>
    </location>
</feature>
<feature type="domain" description="Peptidase M50" evidence="17">
    <location>
        <begin position="139"/>
        <end position="197"/>
    </location>
</feature>
<evidence type="ECO:0000256" key="5">
    <source>
        <dbReference type="ARBA" id="ARBA00022692"/>
    </source>
</evidence>
<keyword evidence="9 14" id="KW-0862">Zinc</keyword>
<dbReference type="InterPro" id="IPR008915">
    <property type="entry name" value="Peptidase_M50"/>
</dbReference>
<evidence type="ECO:0000256" key="8">
    <source>
        <dbReference type="ARBA" id="ARBA00022801"/>
    </source>
</evidence>
<feature type="transmembrane region" description="Helical" evidence="14">
    <location>
        <begin position="138"/>
        <end position="159"/>
    </location>
</feature>
<keyword evidence="6 14" id="KW-0479">Metal-binding</keyword>
<evidence type="ECO:0000256" key="10">
    <source>
        <dbReference type="ARBA" id="ARBA00022989"/>
    </source>
</evidence>
<evidence type="ECO:0000256" key="12">
    <source>
        <dbReference type="ARBA" id="ARBA00023122"/>
    </source>
</evidence>
<feature type="binding site" evidence="16">
    <location>
        <position position="165"/>
    </location>
    <ligand>
        <name>Zn(2+)</name>
        <dbReference type="ChEBI" id="CHEBI:29105"/>
        <note>catalytic</note>
    </ligand>
</feature>
<dbReference type="SUPFAM" id="SSF54631">
    <property type="entry name" value="CBS-domain pair"/>
    <property type="match status" value="1"/>
</dbReference>
<dbReference type="AlphaFoldDB" id="A2C7S8"/>
<dbReference type="Proteomes" id="UP000002274">
    <property type="component" value="Chromosome"/>
</dbReference>
<keyword evidence="11 14" id="KW-0482">Metalloprotease</keyword>